<sequence length="132" mass="14829">MTSTYLGKPYYPWWRDDMADDVTGEGAFMERVAHGAETVRSIVDTARREIYEGQEFSFAGDYGDDGFLELYTTHVRGEPTSVVVTVTRNAAGQAQHIVVNHRPRRSVLLISRLMSETFAGTPIAEHFITNQS</sequence>
<accession>A0ABM7WPX3</accession>
<keyword evidence="2" id="KW-1185">Reference proteome</keyword>
<dbReference type="Proteomes" id="UP001162891">
    <property type="component" value="Chromosome"/>
</dbReference>
<name>A0ABM7WPX3_9BACT</name>
<protein>
    <submittedName>
        <fullName evidence="1">Uncharacterized protein</fullName>
    </submittedName>
</protein>
<evidence type="ECO:0000313" key="2">
    <source>
        <dbReference type="Proteomes" id="UP001162891"/>
    </source>
</evidence>
<organism evidence="1 2">
    <name type="scientific">Anaeromyxobacter oryzae</name>
    <dbReference type="NCBI Taxonomy" id="2918170"/>
    <lineage>
        <taxon>Bacteria</taxon>
        <taxon>Pseudomonadati</taxon>
        <taxon>Myxococcota</taxon>
        <taxon>Myxococcia</taxon>
        <taxon>Myxococcales</taxon>
        <taxon>Cystobacterineae</taxon>
        <taxon>Anaeromyxobacteraceae</taxon>
        <taxon>Anaeromyxobacter</taxon>
    </lineage>
</organism>
<reference evidence="2" key="1">
    <citation type="journal article" date="2022" name="Int. J. Syst. Evol. Microbiol.">
        <title>Anaeromyxobacter oryzae sp. nov., Anaeromyxobacter diazotrophicus sp. nov. and Anaeromyxobacter paludicola sp. nov., isolated from paddy soils.</title>
        <authorList>
            <person name="Itoh H."/>
            <person name="Xu Z."/>
            <person name="Mise K."/>
            <person name="Masuda Y."/>
            <person name="Ushijima N."/>
            <person name="Hayakawa C."/>
            <person name="Shiratori Y."/>
            <person name="Senoo K."/>
        </authorList>
    </citation>
    <scope>NUCLEOTIDE SEQUENCE [LARGE SCALE GENOMIC DNA]</scope>
    <source>
        <strain evidence="2">Red232</strain>
    </source>
</reference>
<dbReference type="EMBL" id="AP025591">
    <property type="protein sequence ID" value="BDG01521.1"/>
    <property type="molecule type" value="Genomic_DNA"/>
</dbReference>
<evidence type="ECO:0000313" key="1">
    <source>
        <dbReference type="EMBL" id="BDG01521.1"/>
    </source>
</evidence>
<proteinExistence type="predicted"/>
<gene>
    <name evidence="1" type="ORF">AMOR_05170</name>
</gene>
<dbReference type="RefSeq" id="WP_248358130.1">
    <property type="nucleotide sequence ID" value="NZ_AP025591.1"/>
</dbReference>
<dbReference type="Gene3D" id="3.10.450.50">
    <property type="match status" value="1"/>
</dbReference>